<keyword evidence="1" id="KW-0238">DNA-binding</keyword>
<accession>A0ABQ9IKL3</accession>
<dbReference type="Proteomes" id="UP001159363">
    <property type="component" value="Chromosome 1"/>
</dbReference>
<evidence type="ECO:0000313" key="3">
    <source>
        <dbReference type="EMBL" id="KAJ8896856.1"/>
    </source>
</evidence>
<feature type="domain" description="HTH CENPB-type" evidence="2">
    <location>
        <begin position="1"/>
        <end position="39"/>
    </location>
</feature>
<sequence>MLTEQAKIFNNQLDTPVECDFSQGWLSRLTSRHGVLLYSMSGDKLPVHKAAADKFVYELVSDEKVISEQVYNADETGLYTHSFSYYTFFFKFKGKLTKHPRSGHLQPMLPAFHSEQTSDNALFPTLTIQPLRTDVSYVLSSNTRLTAALYCIFEQLFLI</sequence>
<evidence type="ECO:0000313" key="4">
    <source>
        <dbReference type="Proteomes" id="UP001159363"/>
    </source>
</evidence>
<evidence type="ECO:0000259" key="2">
    <source>
        <dbReference type="PROSITE" id="PS51253"/>
    </source>
</evidence>
<dbReference type="PROSITE" id="PS51253">
    <property type="entry name" value="HTH_CENPB"/>
    <property type="match status" value="1"/>
</dbReference>
<protein>
    <recommendedName>
        <fullName evidence="2">HTH CENPB-type domain-containing protein</fullName>
    </recommendedName>
</protein>
<gene>
    <name evidence="3" type="ORF">PR048_002202</name>
</gene>
<comment type="caution">
    <text evidence="3">The sequence shown here is derived from an EMBL/GenBank/DDBJ whole genome shotgun (WGS) entry which is preliminary data.</text>
</comment>
<reference evidence="3 4" key="1">
    <citation type="submission" date="2023-02" db="EMBL/GenBank/DDBJ databases">
        <title>LHISI_Scaffold_Assembly.</title>
        <authorList>
            <person name="Stuart O.P."/>
            <person name="Cleave R."/>
            <person name="Magrath M.J.L."/>
            <person name="Mikheyev A.S."/>
        </authorList>
    </citation>
    <scope>NUCLEOTIDE SEQUENCE [LARGE SCALE GENOMIC DNA]</scope>
    <source>
        <strain evidence="3">Daus_M_001</strain>
        <tissue evidence="3">Leg muscle</tissue>
    </source>
</reference>
<keyword evidence="4" id="KW-1185">Reference proteome</keyword>
<proteinExistence type="predicted"/>
<dbReference type="InterPro" id="IPR006600">
    <property type="entry name" value="HTH_CenpB_DNA-bd_dom"/>
</dbReference>
<organism evidence="3 4">
    <name type="scientific">Dryococelus australis</name>
    <dbReference type="NCBI Taxonomy" id="614101"/>
    <lineage>
        <taxon>Eukaryota</taxon>
        <taxon>Metazoa</taxon>
        <taxon>Ecdysozoa</taxon>
        <taxon>Arthropoda</taxon>
        <taxon>Hexapoda</taxon>
        <taxon>Insecta</taxon>
        <taxon>Pterygota</taxon>
        <taxon>Neoptera</taxon>
        <taxon>Polyneoptera</taxon>
        <taxon>Phasmatodea</taxon>
        <taxon>Verophasmatodea</taxon>
        <taxon>Anareolatae</taxon>
        <taxon>Phasmatidae</taxon>
        <taxon>Eurycanthinae</taxon>
        <taxon>Dryococelus</taxon>
    </lineage>
</organism>
<evidence type="ECO:0000256" key="1">
    <source>
        <dbReference type="ARBA" id="ARBA00023125"/>
    </source>
</evidence>
<dbReference type="EMBL" id="JARBHB010000001">
    <property type="protein sequence ID" value="KAJ8896856.1"/>
    <property type="molecule type" value="Genomic_DNA"/>
</dbReference>
<name>A0ABQ9IKL3_9NEOP</name>